<proteinExistence type="predicted"/>
<evidence type="ECO:0000313" key="9">
    <source>
        <dbReference type="Proteomes" id="UP000635606"/>
    </source>
</evidence>
<keyword evidence="3 7" id="KW-0812">Transmembrane</keyword>
<feature type="transmembrane region" description="Helical" evidence="7">
    <location>
        <begin position="54"/>
        <end position="76"/>
    </location>
</feature>
<keyword evidence="2" id="KW-1003">Cell membrane</keyword>
<feature type="transmembrane region" description="Helical" evidence="7">
    <location>
        <begin position="354"/>
        <end position="376"/>
    </location>
</feature>
<feature type="region of interest" description="Disordered" evidence="6">
    <location>
        <begin position="421"/>
        <end position="454"/>
    </location>
</feature>
<evidence type="ECO:0000256" key="2">
    <source>
        <dbReference type="ARBA" id="ARBA00022475"/>
    </source>
</evidence>
<comment type="caution">
    <text evidence="8">The sequence shown here is derived from an EMBL/GenBank/DDBJ whole genome shotgun (WGS) entry which is preliminary data.</text>
</comment>
<evidence type="ECO:0000256" key="3">
    <source>
        <dbReference type="ARBA" id="ARBA00022692"/>
    </source>
</evidence>
<feature type="compositionally biased region" description="Low complexity" evidence="6">
    <location>
        <begin position="544"/>
        <end position="559"/>
    </location>
</feature>
<sequence length="615" mass="64584">MSDQDFADRPATFREVLASGEYRALYLASALSWFGDYVARAAITALVYQQTGSVAASAATFAISYVPWLGFGPVLAALAERLPYRHTMVAADLGRMVLVALVAIPGMPVWAMIGLLFLTSLGNPPFDAARSALLAKVLTGDRYVVGMTLQATSHQAAQVAGYLSGAGLAAVNAQVALLLNAATFGVSALLVVFQVEHRPAALAKADRTHLLHETAAGLKLVFTAPLLRGVAIVVFLTALFAVVPEGLAAGWAAELAAGDQSRGWVQGAIMISNPVGFIIGGIVVGRLLGPKRRQRLISLFAVAVPASLAPALFDPPVAGVVVMSFLCGAATAAVIPATNGLFVQALPNAYRARAFGVMKSGIQVLQGLGVFVTGYLADRFSLHMVVGAWGLLGIALMVVAIVTWPSVEQISDEIARAKAMNEASEEAEAASDEAPSPPDRPDAERDIWGFPGGSPLGRAIGRARVVTHADDRWGDVAGGRPGYADEPSGRHGRRRISRPVGRIYSTGAARPDADQNVSRPSRIRPPGLAGDEPIEPLGAPGTDLMGAAAAAGLLGEPAATDPQWYPLAEPPGTDEWPAPNQTSWDPQRAHHRAVQQHAAHQQQRAEQSHHGDQRP</sequence>
<evidence type="ECO:0008006" key="10">
    <source>
        <dbReference type="Google" id="ProtNLM"/>
    </source>
</evidence>
<dbReference type="AlphaFoldDB" id="A0A8J4A233"/>
<keyword evidence="5 7" id="KW-0472">Membrane</keyword>
<reference evidence="8" key="1">
    <citation type="submission" date="2021-01" db="EMBL/GenBank/DDBJ databases">
        <title>Whole genome shotgun sequence of Virgisporangium ochraceum NBRC 16418.</title>
        <authorList>
            <person name="Komaki H."/>
            <person name="Tamura T."/>
        </authorList>
    </citation>
    <scope>NUCLEOTIDE SEQUENCE</scope>
    <source>
        <strain evidence="8">NBRC 16418</strain>
    </source>
</reference>
<dbReference type="SUPFAM" id="SSF103473">
    <property type="entry name" value="MFS general substrate transporter"/>
    <property type="match status" value="1"/>
</dbReference>
<evidence type="ECO:0000256" key="4">
    <source>
        <dbReference type="ARBA" id="ARBA00022989"/>
    </source>
</evidence>
<keyword evidence="4 7" id="KW-1133">Transmembrane helix</keyword>
<gene>
    <name evidence="8" type="ORF">Voc01_068620</name>
</gene>
<evidence type="ECO:0000313" key="8">
    <source>
        <dbReference type="EMBL" id="GIJ71945.1"/>
    </source>
</evidence>
<dbReference type="GO" id="GO:0005886">
    <property type="term" value="C:plasma membrane"/>
    <property type="evidence" value="ECO:0007669"/>
    <property type="project" value="UniProtKB-SubCell"/>
</dbReference>
<dbReference type="PANTHER" id="PTHR23513">
    <property type="entry name" value="INTEGRAL MEMBRANE EFFLUX PROTEIN-RELATED"/>
    <property type="match status" value="1"/>
</dbReference>
<evidence type="ECO:0000256" key="1">
    <source>
        <dbReference type="ARBA" id="ARBA00004651"/>
    </source>
</evidence>
<protein>
    <recommendedName>
        <fullName evidence="10">Major facilitator superfamily MFS_1</fullName>
    </recommendedName>
</protein>
<evidence type="ECO:0000256" key="6">
    <source>
        <dbReference type="SAM" id="MobiDB-lite"/>
    </source>
</evidence>
<feature type="transmembrane region" description="Helical" evidence="7">
    <location>
        <begin position="382"/>
        <end position="404"/>
    </location>
</feature>
<evidence type="ECO:0000256" key="5">
    <source>
        <dbReference type="ARBA" id="ARBA00023136"/>
    </source>
</evidence>
<feature type="transmembrane region" description="Helical" evidence="7">
    <location>
        <begin position="216"/>
        <end position="243"/>
    </location>
</feature>
<comment type="subcellular location">
    <subcellularLocation>
        <location evidence="1">Cell membrane</location>
        <topology evidence="1">Multi-pass membrane protein</topology>
    </subcellularLocation>
</comment>
<evidence type="ECO:0000256" key="7">
    <source>
        <dbReference type="SAM" id="Phobius"/>
    </source>
</evidence>
<dbReference type="Pfam" id="PF07690">
    <property type="entry name" value="MFS_1"/>
    <property type="match status" value="1"/>
</dbReference>
<dbReference type="Proteomes" id="UP000635606">
    <property type="component" value="Unassembled WGS sequence"/>
</dbReference>
<dbReference type="GO" id="GO:0022857">
    <property type="term" value="F:transmembrane transporter activity"/>
    <property type="evidence" value="ECO:0007669"/>
    <property type="project" value="InterPro"/>
</dbReference>
<keyword evidence="9" id="KW-1185">Reference proteome</keyword>
<dbReference type="CDD" id="cd06173">
    <property type="entry name" value="MFS_MefA_like"/>
    <property type="match status" value="1"/>
</dbReference>
<feature type="transmembrane region" description="Helical" evidence="7">
    <location>
        <begin position="175"/>
        <end position="195"/>
    </location>
</feature>
<name>A0A8J4A233_9ACTN</name>
<feature type="transmembrane region" description="Helical" evidence="7">
    <location>
        <begin position="296"/>
        <end position="313"/>
    </location>
</feature>
<dbReference type="PANTHER" id="PTHR23513:SF11">
    <property type="entry name" value="STAPHYLOFERRIN A TRANSPORTER"/>
    <property type="match status" value="1"/>
</dbReference>
<feature type="transmembrane region" description="Helical" evidence="7">
    <location>
        <begin position="97"/>
        <end position="118"/>
    </location>
</feature>
<feature type="compositionally biased region" description="Low complexity" evidence="6">
    <location>
        <begin position="595"/>
        <end position="605"/>
    </location>
</feature>
<feature type="compositionally biased region" description="Basic and acidic residues" evidence="6">
    <location>
        <begin position="606"/>
        <end position="615"/>
    </location>
</feature>
<dbReference type="EMBL" id="BOPH01000094">
    <property type="protein sequence ID" value="GIJ71945.1"/>
    <property type="molecule type" value="Genomic_DNA"/>
</dbReference>
<accession>A0A8J4A233</accession>
<dbReference type="InterPro" id="IPR036259">
    <property type="entry name" value="MFS_trans_sf"/>
</dbReference>
<dbReference type="InterPro" id="IPR011701">
    <property type="entry name" value="MFS"/>
</dbReference>
<organism evidence="8 9">
    <name type="scientific">Virgisporangium ochraceum</name>
    <dbReference type="NCBI Taxonomy" id="65505"/>
    <lineage>
        <taxon>Bacteria</taxon>
        <taxon>Bacillati</taxon>
        <taxon>Actinomycetota</taxon>
        <taxon>Actinomycetes</taxon>
        <taxon>Micromonosporales</taxon>
        <taxon>Micromonosporaceae</taxon>
        <taxon>Virgisporangium</taxon>
    </lineage>
</organism>
<feature type="region of interest" description="Disordered" evidence="6">
    <location>
        <begin position="472"/>
        <end position="615"/>
    </location>
</feature>
<feature type="transmembrane region" description="Helical" evidence="7">
    <location>
        <begin position="263"/>
        <end position="284"/>
    </location>
</feature>
<dbReference type="Gene3D" id="1.20.1250.20">
    <property type="entry name" value="MFS general substrate transporter like domains"/>
    <property type="match status" value="1"/>
</dbReference>
<feature type="transmembrane region" description="Helical" evidence="7">
    <location>
        <begin position="319"/>
        <end position="342"/>
    </location>
</feature>